<comment type="caution">
    <text evidence="7">The sequence shown here is derived from an EMBL/GenBank/DDBJ whole genome shotgun (WGS) entry which is preliminary data.</text>
</comment>
<dbReference type="PRINTS" id="PR00369">
    <property type="entry name" value="FLAVODOXIN"/>
</dbReference>
<protein>
    <recommendedName>
        <fullName evidence="4">NADPH--hemoprotein reductase</fullName>
        <ecNumber evidence="4">1.6.2.4</ecNumber>
    </recommendedName>
</protein>
<dbReference type="PANTHER" id="PTHR19384:SF17">
    <property type="entry name" value="NADPH--CYTOCHROME P450 REDUCTASE"/>
    <property type="match status" value="1"/>
</dbReference>
<dbReference type="STRING" id="336831.WG68_07840"/>
<dbReference type="EMBL" id="LAHO01000006">
    <property type="protein sequence ID" value="KKO46006.1"/>
    <property type="molecule type" value="Genomic_DNA"/>
</dbReference>
<dbReference type="SUPFAM" id="SSF52218">
    <property type="entry name" value="Flavoproteins"/>
    <property type="match status" value="1"/>
</dbReference>
<dbReference type="Gene3D" id="3.40.50.360">
    <property type="match status" value="1"/>
</dbReference>
<organism evidence="7 8">
    <name type="scientific">Arsukibacterium ikkense</name>
    <dbReference type="NCBI Taxonomy" id="336831"/>
    <lineage>
        <taxon>Bacteria</taxon>
        <taxon>Pseudomonadati</taxon>
        <taxon>Pseudomonadota</taxon>
        <taxon>Gammaproteobacteria</taxon>
        <taxon>Chromatiales</taxon>
        <taxon>Chromatiaceae</taxon>
        <taxon>Arsukibacterium</taxon>
    </lineage>
</organism>
<evidence type="ECO:0000259" key="5">
    <source>
        <dbReference type="PROSITE" id="PS50902"/>
    </source>
</evidence>
<evidence type="ECO:0000259" key="6">
    <source>
        <dbReference type="PROSITE" id="PS51384"/>
    </source>
</evidence>
<dbReference type="PATRIC" id="fig|336831.14.peg.776"/>
<dbReference type="PANTHER" id="PTHR19384">
    <property type="entry name" value="NITRIC OXIDE SYNTHASE-RELATED"/>
    <property type="match status" value="1"/>
</dbReference>
<keyword evidence="8" id="KW-1185">Reference proteome</keyword>
<keyword evidence="1" id="KW-0285">Flavoprotein</keyword>
<dbReference type="Gene3D" id="3.40.50.80">
    <property type="entry name" value="Nucleotide-binding domain of ferredoxin-NADP reductase (FNR) module"/>
    <property type="match status" value="1"/>
</dbReference>
<dbReference type="GO" id="GO:0005829">
    <property type="term" value="C:cytosol"/>
    <property type="evidence" value="ECO:0007669"/>
    <property type="project" value="TreeGrafter"/>
</dbReference>
<dbReference type="SUPFAM" id="SSF52343">
    <property type="entry name" value="Ferredoxin reductase-like, C-terminal NADP-linked domain"/>
    <property type="match status" value="1"/>
</dbReference>
<evidence type="ECO:0000313" key="8">
    <source>
        <dbReference type="Proteomes" id="UP000034228"/>
    </source>
</evidence>
<keyword evidence="3" id="KW-0249">Electron transport</keyword>
<dbReference type="InterPro" id="IPR017927">
    <property type="entry name" value="FAD-bd_FR_type"/>
</dbReference>
<dbReference type="Proteomes" id="UP000034228">
    <property type="component" value="Unassembled WGS sequence"/>
</dbReference>
<dbReference type="SUPFAM" id="SSF63380">
    <property type="entry name" value="Riboflavin synthase domain-like"/>
    <property type="match status" value="1"/>
</dbReference>
<evidence type="ECO:0000256" key="1">
    <source>
        <dbReference type="ARBA" id="ARBA00022630"/>
    </source>
</evidence>
<gene>
    <name evidence="7" type="ORF">WG68_07840</name>
</gene>
<dbReference type="InterPro" id="IPR039261">
    <property type="entry name" value="FNR_nucleotide-bd"/>
</dbReference>
<reference evidence="7 8" key="1">
    <citation type="submission" date="2015-03" db="EMBL/GenBank/DDBJ databases">
        <title>Draft genome sequences of two protease-producing strains of Arsukibacterium isolated from two cold and alkaline environments.</title>
        <authorList>
            <person name="Lylloff J.E."/>
            <person name="Skov L.B."/>
            <person name="Jepsen M."/>
            <person name="Hallin P.F."/>
            <person name="Sorensen S.J."/>
            <person name="Stougaard P."/>
            <person name="Glaring M.A."/>
        </authorList>
    </citation>
    <scope>NUCLEOTIDE SEQUENCE [LARGE SCALE GENOMIC DNA]</scope>
    <source>
        <strain evidence="7 8">GCM72</strain>
    </source>
</reference>
<dbReference type="PROSITE" id="PS51384">
    <property type="entry name" value="FAD_FR"/>
    <property type="match status" value="1"/>
</dbReference>
<dbReference type="PRINTS" id="PR00371">
    <property type="entry name" value="FPNCR"/>
</dbReference>
<dbReference type="EC" id="1.6.2.4" evidence="4"/>
<dbReference type="GO" id="GO:0050660">
    <property type="term" value="F:flavin adenine dinucleotide binding"/>
    <property type="evidence" value="ECO:0007669"/>
    <property type="project" value="TreeGrafter"/>
</dbReference>
<dbReference type="InterPro" id="IPR008254">
    <property type="entry name" value="Flavodoxin/NO_synth"/>
</dbReference>
<evidence type="ECO:0000256" key="3">
    <source>
        <dbReference type="ARBA" id="ARBA00022982"/>
    </source>
</evidence>
<name>A0A0M2V5T8_9GAMM</name>
<proteinExistence type="predicted"/>
<evidence type="ECO:0000313" key="7">
    <source>
        <dbReference type="EMBL" id="KKO46006.1"/>
    </source>
</evidence>
<dbReference type="InterPro" id="IPR029039">
    <property type="entry name" value="Flavoprotein-like_sf"/>
</dbReference>
<dbReference type="AlphaFoldDB" id="A0A0M2V5T8"/>
<accession>A0A0M2V5T8</accession>
<evidence type="ECO:0000256" key="2">
    <source>
        <dbReference type="ARBA" id="ARBA00022643"/>
    </source>
</evidence>
<keyword evidence="3" id="KW-0813">Transport</keyword>
<dbReference type="CDD" id="cd06200">
    <property type="entry name" value="SiR_like1"/>
    <property type="match status" value="1"/>
</dbReference>
<dbReference type="GO" id="GO:0010181">
    <property type="term" value="F:FMN binding"/>
    <property type="evidence" value="ECO:0007669"/>
    <property type="project" value="InterPro"/>
</dbReference>
<dbReference type="InterPro" id="IPR017938">
    <property type="entry name" value="Riboflavin_synthase-like_b-brl"/>
</dbReference>
<dbReference type="InterPro" id="IPR001433">
    <property type="entry name" value="OxRdtase_FAD/NAD-bd"/>
</dbReference>
<dbReference type="Pfam" id="PF00258">
    <property type="entry name" value="Flavodoxin_1"/>
    <property type="match status" value="1"/>
</dbReference>
<evidence type="ECO:0000256" key="4">
    <source>
        <dbReference type="ARBA" id="ARBA00023797"/>
    </source>
</evidence>
<dbReference type="PROSITE" id="PS50902">
    <property type="entry name" value="FLAVODOXIN_LIKE"/>
    <property type="match status" value="1"/>
</dbReference>
<sequence length="527" mass="58160">MLLCTVLYLNSASVQQRFDALLAAGSVVSSLLLICRGWLSSQQQSADNPPTELTSPQPPWLIGYASQTGYAEQLARQTARQFNACGIACSLRSLNELNPAMLGQYSGALLVVSTYGEGEAPDNALQFQQQASGWQQALPQLPFAILALGDRSYQQFCGFGHWLHQWFCQRQARALQAVTELDSQRNSNGALQQWHQLLASITGQQPTDTTASTELILPEQTRWLPSKLISRYLANPGSQGAPCYVIKLAVEPDSQWQAGDIVAVQPQNSKCDVALWLTRHQLYGCQQVHYLGQPMPLCCALAKLALSGVTPPAQGEALEPWLARQPQLPLRHYSIASIPSEGQLTLLVRQASHADGTLGIGSGWLTSWLSEQQPFQLQLRRHSHFQLPADDRPLLFIANGTGIAGIRALLAERIARKQANNWLIFGERSQQTDFFFARDIQRWQQQGFIGRCQLVFSRDQAAKRYVQHCLAEQATAVRELVDAGGAIYVCGSLLGMGSAVHSVLTDILGSSPLNVLQQQGRYRRDLY</sequence>
<dbReference type="InterPro" id="IPR001709">
    <property type="entry name" value="Flavoprot_Pyr_Nucl_cyt_Rdtase"/>
</dbReference>
<dbReference type="GO" id="GO:0003958">
    <property type="term" value="F:NADPH-hemoprotein reductase activity"/>
    <property type="evidence" value="ECO:0007669"/>
    <property type="project" value="UniProtKB-EC"/>
</dbReference>
<dbReference type="Pfam" id="PF00175">
    <property type="entry name" value="NAD_binding_1"/>
    <property type="match status" value="1"/>
</dbReference>
<keyword evidence="2" id="KW-0288">FMN</keyword>
<feature type="domain" description="FAD-binding FR-type" evidence="6">
    <location>
        <begin position="221"/>
        <end position="388"/>
    </location>
</feature>
<feature type="domain" description="Flavodoxin-like" evidence="5">
    <location>
        <begin position="60"/>
        <end position="199"/>
    </location>
</feature>
<dbReference type="InterPro" id="IPR001094">
    <property type="entry name" value="Flavdoxin-like"/>
</dbReference>